<dbReference type="InterPro" id="IPR036640">
    <property type="entry name" value="ABC1_TM_sf"/>
</dbReference>
<proteinExistence type="predicted"/>
<reference evidence="7 8" key="1">
    <citation type="submission" date="2017-09" db="EMBL/GenBank/DDBJ databases">
        <title>Draft Genomes of 144 Listeria Monocytogenes isolates from foods.</title>
        <authorList>
            <person name="Wu C.H."/>
            <person name="Ng J."/>
            <person name="Kiang D."/>
            <person name="Chen C.-Y."/>
            <person name="Frink S."/>
            <person name="Lafrades M."/>
            <person name="Morales C."/>
            <person name="Park P."/>
            <person name="Zwick M."/>
        </authorList>
    </citation>
    <scope>NUCLEOTIDE SEQUENCE [LARGE SCALE GENOMIC DNA]</scope>
    <source>
        <strain evidence="7 8">CDPHFDLB-F14M01633.75-2</strain>
    </source>
</reference>
<feature type="transmembrane region" description="Helical" evidence="5">
    <location>
        <begin position="202"/>
        <end position="222"/>
    </location>
</feature>
<keyword evidence="2 5" id="KW-0812">Transmembrane</keyword>
<evidence type="ECO:0000313" key="7">
    <source>
        <dbReference type="EMBL" id="PDK40324.1"/>
    </source>
</evidence>
<dbReference type="AlphaFoldDB" id="A0A2Z4HVP5"/>
<evidence type="ECO:0000313" key="6">
    <source>
        <dbReference type="EMBL" id="AWW22423.1"/>
    </source>
</evidence>
<dbReference type="GO" id="GO:0005524">
    <property type="term" value="F:ATP binding"/>
    <property type="evidence" value="ECO:0007669"/>
    <property type="project" value="InterPro"/>
</dbReference>
<geneLocation type="plasmid" evidence="6">
    <name>pLIS1</name>
</geneLocation>
<gene>
    <name evidence="7" type="ORF">AFZ32_12755</name>
    <name evidence="6" type="ORF">pLIS100240</name>
</gene>
<evidence type="ECO:0000256" key="3">
    <source>
        <dbReference type="ARBA" id="ARBA00022989"/>
    </source>
</evidence>
<dbReference type="GO" id="GO:0005886">
    <property type="term" value="C:plasma membrane"/>
    <property type="evidence" value="ECO:0007669"/>
    <property type="project" value="UniProtKB-SubCell"/>
</dbReference>
<evidence type="ECO:0000256" key="5">
    <source>
        <dbReference type="SAM" id="Phobius"/>
    </source>
</evidence>
<keyword evidence="8" id="KW-1185">Reference proteome</keyword>
<evidence type="ECO:0000313" key="8">
    <source>
        <dbReference type="Proteomes" id="UP000219632"/>
    </source>
</evidence>
<feature type="transmembrane region" description="Helical" evidence="5">
    <location>
        <begin position="228"/>
        <end position="250"/>
    </location>
</feature>
<keyword evidence="6" id="KW-0614">Plasmid</keyword>
<protein>
    <submittedName>
        <fullName evidence="6">Uncharacterized protein</fullName>
    </submittedName>
</protein>
<organism evidence="6">
    <name type="scientific">Listeria welshimeri</name>
    <dbReference type="NCBI Taxonomy" id="1643"/>
    <lineage>
        <taxon>Bacteria</taxon>
        <taxon>Bacillati</taxon>
        <taxon>Bacillota</taxon>
        <taxon>Bacilli</taxon>
        <taxon>Bacillales</taxon>
        <taxon>Listeriaceae</taxon>
        <taxon>Listeria</taxon>
    </lineage>
</organism>
<evidence type="ECO:0000256" key="1">
    <source>
        <dbReference type="ARBA" id="ARBA00004651"/>
    </source>
</evidence>
<feature type="transmembrane region" description="Helical" evidence="5">
    <location>
        <begin position="40"/>
        <end position="64"/>
    </location>
</feature>
<keyword evidence="4 5" id="KW-0472">Membrane</keyword>
<dbReference type="SUPFAM" id="SSF90123">
    <property type="entry name" value="ABC transporter transmembrane region"/>
    <property type="match status" value="1"/>
</dbReference>
<dbReference type="RefSeq" id="WP_003725235.1">
    <property type="nucleotide sequence ID" value="NZ_JAERVU010000008.1"/>
</dbReference>
<evidence type="ECO:0000256" key="4">
    <source>
        <dbReference type="ARBA" id="ARBA00023136"/>
    </source>
</evidence>
<comment type="subcellular location">
    <subcellularLocation>
        <location evidence="1">Cell membrane</location>
        <topology evidence="1">Multi-pass membrane protein</topology>
    </subcellularLocation>
</comment>
<keyword evidence="3 5" id="KW-1133">Transmembrane helix</keyword>
<dbReference type="EMBL" id="MH382833">
    <property type="protein sequence ID" value="AWW22423.1"/>
    <property type="molecule type" value="Genomic_DNA"/>
</dbReference>
<dbReference type="Proteomes" id="UP000219632">
    <property type="component" value="Unassembled WGS sequence"/>
</dbReference>
<reference evidence="6" key="2">
    <citation type="submission" date="2018-05" db="EMBL/GenBank/DDBJ databases">
        <title>Prevalence of plasmid-borne benzalkonium chloride resistance cassette bcrABC and cadmium resistance cadA genes in nonpathogenic Listeria spp. isolated from food-processing environments.</title>
        <authorList>
            <person name="Korsak D."/>
            <person name="Chmielowska C."/>
            <person name="Szuplewska M."/>
            <person name="Bartosik D."/>
        </authorList>
    </citation>
    <scope>NUCLEOTIDE SEQUENCE</scope>
    <source>
        <strain evidence="6">40/07</strain>
        <plasmid evidence="6">pLIS1</plasmid>
    </source>
</reference>
<dbReference type="EMBL" id="NYPG01000009">
    <property type="protein sequence ID" value="PDK40324.1"/>
    <property type="molecule type" value="Genomic_DNA"/>
</dbReference>
<sequence>MKRKTYTIDELNAYKTAYDKPIVRQDIITIMSKPFIFTFLFAYIVYFNWWISLIYAGIAAFYAYRVLLPGQIKRVYVEKSFIERHNMINHITQILTNEEETVLSALAQVTDGANGKFKEDLLKLRLQLSGANDSQILRAFKEFEDAYQEDKIFQMYVNQLTTTMIEGRTNVDTLKNLKSYHNTLKKMQDGFFAEKLHLHRKLMGMIQGGAILIGAIIVGLGWQQFIDQYAHTLIGIVFSTVYMFAIGIAIHRHNLLMQDDKVMEVRV</sequence>
<evidence type="ECO:0000256" key="2">
    <source>
        <dbReference type="ARBA" id="ARBA00022692"/>
    </source>
</evidence>
<name>A0A2Z4HVP5_LISWE</name>
<accession>A0A2Z4HVP5</accession>